<feature type="compositionally biased region" description="Polar residues" evidence="2">
    <location>
        <begin position="854"/>
        <end position="873"/>
    </location>
</feature>
<feature type="compositionally biased region" description="Basic and acidic residues" evidence="2">
    <location>
        <begin position="887"/>
        <end position="901"/>
    </location>
</feature>
<evidence type="ECO:0000313" key="4">
    <source>
        <dbReference type="Proteomes" id="UP001338125"/>
    </source>
</evidence>
<feature type="region of interest" description="Disordered" evidence="2">
    <location>
        <begin position="696"/>
        <end position="789"/>
    </location>
</feature>
<comment type="caution">
    <text evidence="3">The sequence shown here is derived from an EMBL/GenBank/DDBJ whole genome shotgun (WGS) entry which is preliminary data.</text>
</comment>
<feature type="region of interest" description="Disordered" evidence="2">
    <location>
        <begin position="270"/>
        <end position="291"/>
    </location>
</feature>
<accession>A0ABR0SJP4</accession>
<dbReference type="EMBL" id="JAVFKD010000012">
    <property type="protein sequence ID" value="KAK5992366.1"/>
    <property type="molecule type" value="Genomic_DNA"/>
</dbReference>
<evidence type="ECO:0000313" key="3">
    <source>
        <dbReference type="EMBL" id="KAK5992366.1"/>
    </source>
</evidence>
<feature type="compositionally biased region" description="Polar residues" evidence="2">
    <location>
        <begin position="904"/>
        <end position="918"/>
    </location>
</feature>
<feature type="coiled-coil region" evidence="1">
    <location>
        <begin position="320"/>
        <end position="347"/>
    </location>
</feature>
<feature type="region of interest" description="Disordered" evidence="2">
    <location>
        <begin position="837"/>
        <end position="945"/>
    </location>
</feature>
<feature type="compositionally biased region" description="Basic residues" evidence="2">
    <location>
        <begin position="754"/>
        <end position="763"/>
    </location>
</feature>
<name>A0ABR0SJP4_9HYPO</name>
<sequence>MATNPFNTSQLGTEFFDIYNDSVSVARTSIPQLPGGACNFVDLTPGASASRCGCRRFWARQAQGSPVMGQSGWCMCNHHACYHDDGSRDMQQAEFPITTAGQENERPRTARDPLSPMLDMDIKAIAPMVPKTDFPSFGGGSQLSFLRKSFDGGTVIGFGPSPQPGASMPDTLAWADLIQSQPDANGLPPIPPQCLMPSQATSTTSSIQAKYLRPFAGKGLHTLNAAVTTKQISSQMQTNMNTIATTSQPKAPSTEDSFVFVTPEEETLVRPGTASTQVEPRASAESSMSRETLRNLTDVVNTHAQRLDRIETVSFSAANHEECIDRHDQLDLRVAELESKIEEVEKMALCNDEASHRGAYRQDDDATTHSMISAVSTATSRPSHSQEIYSQLQSLQAQVSQLQSVMPSPNHAWEVEVVFLPFPLRKVWQHIHQFKDAATSNGDDWTQLPMTHSTSTMRAQSPFLGEWTTHDNDVEWLLPRACSDKSITDRRLRSRGLVKKVSVSGPDARSVQTAINAAFGSVFHDMQMRTRPHGASSRMAKFMGLQSSWVPLRKIHKDSRLRFLSPDEMLTPAIWSVQFLNSVMMRAAEPRLFVTHPDAYLQDYQAYETGWTWQKLKEAMPSYPDCTESQEVPEVDELEECWTWNEQLDETPGVQMSGSHRQERHRVSISPSVAYFPAVQSWRSTNSVVPRAQTPIVQSLRASRPPHTRTSSVPIPAAAQGSSSVSNPKRRAVSNGQSRRSTPNAQVTIQGGIVKRRRTRSPSHPRFTPGWTASPSPMPMGDRQAPRGTTPFAYATPYSNAPFQPVRGSSIMRNATQYISDDGDEDDEDYEMQLYESGSDESFSDAEEDGDSIASAQAVTHVQQPSLHDSQSFPLPEDEPWPGIEGGRSDGENIDPQHVDPESDASSQPSEYPSTQSAWPGDGNGTSAGFQIHEDDEDDNDDDEQ</sequence>
<protein>
    <submittedName>
        <fullName evidence="3">Uncharacterized protein</fullName>
    </submittedName>
</protein>
<gene>
    <name evidence="3" type="ORF">PT974_05770</name>
</gene>
<evidence type="ECO:0000256" key="1">
    <source>
        <dbReference type="SAM" id="Coils"/>
    </source>
</evidence>
<proteinExistence type="predicted"/>
<keyword evidence="1" id="KW-0175">Coiled coil</keyword>
<feature type="compositionally biased region" description="Polar residues" evidence="2">
    <location>
        <begin position="273"/>
        <end position="291"/>
    </location>
</feature>
<organism evidence="3 4">
    <name type="scientific">Cladobotryum mycophilum</name>
    <dbReference type="NCBI Taxonomy" id="491253"/>
    <lineage>
        <taxon>Eukaryota</taxon>
        <taxon>Fungi</taxon>
        <taxon>Dikarya</taxon>
        <taxon>Ascomycota</taxon>
        <taxon>Pezizomycotina</taxon>
        <taxon>Sordariomycetes</taxon>
        <taxon>Hypocreomycetidae</taxon>
        <taxon>Hypocreales</taxon>
        <taxon>Hypocreaceae</taxon>
        <taxon>Cladobotryum</taxon>
    </lineage>
</organism>
<reference evidence="3 4" key="1">
    <citation type="submission" date="2024-01" db="EMBL/GenBank/DDBJ databases">
        <title>Complete genome of Cladobotryum mycophilum ATHUM6906.</title>
        <authorList>
            <person name="Christinaki A.C."/>
            <person name="Myridakis A.I."/>
            <person name="Kouvelis V.N."/>
        </authorList>
    </citation>
    <scope>NUCLEOTIDE SEQUENCE [LARGE SCALE GENOMIC DNA]</scope>
    <source>
        <strain evidence="3 4">ATHUM6906</strain>
    </source>
</reference>
<feature type="compositionally biased region" description="Polar residues" evidence="2">
    <location>
        <begin position="734"/>
        <end position="749"/>
    </location>
</feature>
<keyword evidence="4" id="KW-1185">Reference proteome</keyword>
<evidence type="ECO:0000256" key="2">
    <source>
        <dbReference type="SAM" id="MobiDB-lite"/>
    </source>
</evidence>
<dbReference type="Proteomes" id="UP001338125">
    <property type="component" value="Unassembled WGS sequence"/>
</dbReference>
<feature type="compositionally biased region" description="Acidic residues" evidence="2">
    <location>
        <begin position="838"/>
        <end position="851"/>
    </location>
</feature>
<feature type="compositionally biased region" description="Acidic residues" evidence="2">
    <location>
        <begin position="934"/>
        <end position="945"/>
    </location>
</feature>